<dbReference type="Pfam" id="PF03729">
    <property type="entry name" value="DUF308"/>
    <property type="match status" value="2"/>
</dbReference>
<dbReference type="STRING" id="857290.HMPREF9156_00914"/>
<dbReference type="InterPro" id="IPR052712">
    <property type="entry name" value="Acid_resist_chaperone_HdeD"/>
</dbReference>
<dbReference type="PANTHER" id="PTHR34989:SF1">
    <property type="entry name" value="PROTEIN HDED"/>
    <property type="match status" value="1"/>
</dbReference>
<dbReference type="InterPro" id="IPR005325">
    <property type="entry name" value="DUF308_memb"/>
</dbReference>
<dbReference type="RefSeq" id="WP_007147978.1">
    <property type="nucleotide sequence ID" value="NZ_AKCI01000001.1"/>
</dbReference>
<evidence type="ECO:0008006" key="4">
    <source>
        <dbReference type="Google" id="ProtNLM"/>
    </source>
</evidence>
<feature type="transmembrane region" description="Helical" evidence="1">
    <location>
        <begin position="84"/>
        <end position="104"/>
    </location>
</feature>
<name>J0D4A1_9BIFI</name>
<feature type="transmembrane region" description="Helical" evidence="1">
    <location>
        <begin position="27"/>
        <end position="44"/>
    </location>
</feature>
<dbReference type="EMBL" id="AGZS01000004">
    <property type="protein sequence ID" value="EJD64795.1"/>
    <property type="molecule type" value="Genomic_DNA"/>
</dbReference>
<keyword evidence="1" id="KW-0472">Membrane</keyword>
<dbReference type="eggNOG" id="COG3247">
    <property type="taxonomic scope" value="Bacteria"/>
</dbReference>
<accession>J0D4A1</accession>
<dbReference type="Proteomes" id="UP000006415">
    <property type="component" value="Unassembled WGS sequence"/>
</dbReference>
<dbReference type="HOGENOM" id="CLU_091585_4_1_11"/>
<dbReference type="AlphaFoldDB" id="J0D4A1"/>
<keyword evidence="3" id="KW-1185">Reference proteome</keyword>
<reference evidence="2 3" key="1">
    <citation type="submission" date="2012-01" db="EMBL/GenBank/DDBJ databases">
        <title>The Genome Sequence of Scardovia wiggsiae F0424.</title>
        <authorList>
            <consortium name="The Broad Institute Genome Sequencing Platform"/>
            <person name="Earl A."/>
            <person name="Ward D."/>
            <person name="Feldgarden M."/>
            <person name="Gevers D."/>
            <person name="Izard J."/>
            <person name="Ganesan A."/>
            <person name="Baranova O.V."/>
            <person name="Blanton J.M."/>
            <person name="Tanner A.C."/>
            <person name="Mathney J."/>
            <person name="Dewhirst F.E."/>
            <person name="Young S.K."/>
            <person name="Zeng Q."/>
            <person name="Gargeya S."/>
            <person name="Fitzgerald M."/>
            <person name="Haas B."/>
            <person name="Abouelleil A."/>
            <person name="Alvarado L."/>
            <person name="Arachchi H.M."/>
            <person name="Berlin A."/>
            <person name="Chapman S.B."/>
            <person name="Gearin G."/>
            <person name="Goldberg J."/>
            <person name="Griggs A."/>
            <person name="Gujja S."/>
            <person name="Hansen M."/>
            <person name="Heiman D."/>
            <person name="Howarth C."/>
            <person name="Larimer J."/>
            <person name="Lui A."/>
            <person name="MacDonald P.J.P."/>
            <person name="McCowen C."/>
            <person name="Montmayeur A."/>
            <person name="Murphy C."/>
            <person name="Neiman D."/>
            <person name="Pearson M."/>
            <person name="Priest M."/>
            <person name="Roberts A."/>
            <person name="Saif S."/>
            <person name="Shea T."/>
            <person name="Sisk P."/>
            <person name="Stolte C."/>
            <person name="Sykes S."/>
            <person name="Wortman J."/>
            <person name="Nusbaum C."/>
            <person name="Birren B."/>
        </authorList>
    </citation>
    <scope>NUCLEOTIDE SEQUENCE [LARGE SCALE GENOMIC DNA]</scope>
    <source>
        <strain evidence="2 3">F0424</strain>
    </source>
</reference>
<feature type="transmembrane region" description="Helical" evidence="1">
    <location>
        <begin position="168"/>
        <end position="188"/>
    </location>
</feature>
<dbReference type="PANTHER" id="PTHR34989">
    <property type="entry name" value="PROTEIN HDED"/>
    <property type="match status" value="1"/>
</dbReference>
<dbReference type="GO" id="GO:0005886">
    <property type="term" value="C:plasma membrane"/>
    <property type="evidence" value="ECO:0007669"/>
    <property type="project" value="TreeGrafter"/>
</dbReference>
<sequence length="194" mass="20939">MSQQFDHIPDFFETVTDELARVVRRNTIILSIVAIVAGVCLLAWPGHTLAVVAVIMGLYFIVDAIVRLVALFRIKGISDGWRVLQILLSILLLIAGISVLRAPFISGAWLAVYMTIFVGISWLIEGMMSFATAATQLAPGWSIFYGLLSVIAGIVVLASPAWSTEFFIIFAGIALIVLGISAAVRAFAISKSLN</sequence>
<evidence type="ECO:0000313" key="3">
    <source>
        <dbReference type="Proteomes" id="UP000006415"/>
    </source>
</evidence>
<feature type="transmembrane region" description="Helical" evidence="1">
    <location>
        <begin position="50"/>
        <end position="72"/>
    </location>
</feature>
<feature type="transmembrane region" description="Helical" evidence="1">
    <location>
        <begin position="110"/>
        <end position="131"/>
    </location>
</feature>
<keyword evidence="1" id="KW-1133">Transmembrane helix</keyword>
<comment type="caution">
    <text evidence="2">The sequence shown here is derived from an EMBL/GenBank/DDBJ whole genome shotgun (WGS) entry which is preliminary data.</text>
</comment>
<proteinExistence type="predicted"/>
<keyword evidence="1" id="KW-0812">Transmembrane</keyword>
<evidence type="ECO:0000256" key="1">
    <source>
        <dbReference type="SAM" id="Phobius"/>
    </source>
</evidence>
<gene>
    <name evidence="2" type="ORF">HMPREF9156_00914</name>
</gene>
<evidence type="ECO:0000313" key="2">
    <source>
        <dbReference type="EMBL" id="EJD64795.1"/>
    </source>
</evidence>
<dbReference type="OrthoDB" id="3238356at2"/>
<organism evidence="2 3">
    <name type="scientific">Scardovia wiggsiae F0424</name>
    <dbReference type="NCBI Taxonomy" id="857290"/>
    <lineage>
        <taxon>Bacteria</taxon>
        <taxon>Bacillati</taxon>
        <taxon>Actinomycetota</taxon>
        <taxon>Actinomycetes</taxon>
        <taxon>Bifidobacteriales</taxon>
        <taxon>Bifidobacteriaceae</taxon>
        <taxon>Scardovia</taxon>
    </lineage>
</organism>
<protein>
    <recommendedName>
        <fullName evidence="4">HdeD family acid-resistance protein</fullName>
    </recommendedName>
</protein>
<feature type="transmembrane region" description="Helical" evidence="1">
    <location>
        <begin position="143"/>
        <end position="162"/>
    </location>
</feature>